<proteinExistence type="predicted"/>
<evidence type="ECO:0000256" key="1">
    <source>
        <dbReference type="SAM" id="SignalP"/>
    </source>
</evidence>
<reference evidence="2" key="1">
    <citation type="submission" date="2018-01" db="EMBL/GenBank/DDBJ databases">
        <title>An insight into the sialome of Amazonian anophelines.</title>
        <authorList>
            <person name="Ribeiro J.M."/>
            <person name="Scarpassa V."/>
            <person name="Calvo E."/>
        </authorList>
    </citation>
    <scope>NUCLEOTIDE SEQUENCE</scope>
</reference>
<dbReference type="EMBL" id="GGFL01008660">
    <property type="protein sequence ID" value="MBW72838.1"/>
    <property type="molecule type" value="Transcribed_RNA"/>
</dbReference>
<protein>
    <submittedName>
        <fullName evidence="2">Putative secreted protein</fullName>
    </submittedName>
</protein>
<name>A0A2M4D6Y2_ANODA</name>
<feature type="chain" id="PRO_5014649811" evidence="1">
    <location>
        <begin position="24"/>
        <end position="76"/>
    </location>
</feature>
<dbReference type="AlphaFoldDB" id="A0A2M4D6Y2"/>
<feature type="signal peptide" evidence="1">
    <location>
        <begin position="1"/>
        <end position="23"/>
    </location>
</feature>
<organism evidence="2">
    <name type="scientific">Anopheles darlingi</name>
    <name type="common">Mosquito</name>
    <dbReference type="NCBI Taxonomy" id="43151"/>
    <lineage>
        <taxon>Eukaryota</taxon>
        <taxon>Metazoa</taxon>
        <taxon>Ecdysozoa</taxon>
        <taxon>Arthropoda</taxon>
        <taxon>Hexapoda</taxon>
        <taxon>Insecta</taxon>
        <taxon>Pterygota</taxon>
        <taxon>Neoptera</taxon>
        <taxon>Endopterygota</taxon>
        <taxon>Diptera</taxon>
        <taxon>Nematocera</taxon>
        <taxon>Culicoidea</taxon>
        <taxon>Culicidae</taxon>
        <taxon>Anophelinae</taxon>
        <taxon>Anopheles</taxon>
    </lineage>
</organism>
<keyword evidence="1" id="KW-0732">Signal</keyword>
<sequence>MPMYHMLLLLLLLSCSLEPGSLATGCWRERTGNTRSFSRSLSLALSRAPPFAHSVALRESSPSNSECSVHKVPAVV</sequence>
<evidence type="ECO:0000313" key="2">
    <source>
        <dbReference type="EMBL" id="MBW72838.1"/>
    </source>
</evidence>
<accession>A0A2M4D6Y2</accession>